<comment type="caution">
    <text evidence="1">The sequence shown here is derived from an EMBL/GenBank/DDBJ whole genome shotgun (WGS) entry which is preliminary data.</text>
</comment>
<keyword evidence="2" id="KW-1185">Reference proteome</keyword>
<organism evidence="1 2">
    <name type="scientific">Nocardia jiangsuensis</name>
    <dbReference type="NCBI Taxonomy" id="1691563"/>
    <lineage>
        <taxon>Bacteria</taxon>
        <taxon>Bacillati</taxon>
        <taxon>Actinomycetota</taxon>
        <taxon>Actinomycetes</taxon>
        <taxon>Mycobacteriales</taxon>
        <taxon>Nocardiaceae</taxon>
        <taxon>Nocardia</taxon>
    </lineage>
</organism>
<evidence type="ECO:0000313" key="2">
    <source>
        <dbReference type="Proteomes" id="UP001595696"/>
    </source>
</evidence>
<sequence>MFSVAALMPAPPVLVPELCGGAAEPGVPALRAAVLDALGALAAESGSWTVLGTGRGQYGPDTVGTFRGYGVDLTVALGPDATAEPDPELELPVLIAAWARGAAAPGANAEVRLLPEETSARAAADFGARLRAELDATPEPRGVLLIADGAATLTTASPGYLDERAPAVQRALDTALATGDRAVLLELDPALCADLVLRGRVGYQALAGLLGRDGAVAAETRFQGAPFGVGYHAGLWRPA</sequence>
<dbReference type="EMBL" id="JBHSAX010000007">
    <property type="protein sequence ID" value="MFC3962024.1"/>
    <property type="molecule type" value="Genomic_DNA"/>
</dbReference>
<evidence type="ECO:0000313" key="1">
    <source>
        <dbReference type="EMBL" id="MFC3962024.1"/>
    </source>
</evidence>
<reference evidence="2" key="1">
    <citation type="journal article" date="2019" name="Int. J. Syst. Evol. Microbiol.">
        <title>The Global Catalogue of Microorganisms (GCM) 10K type strain sequencing project: providing services to taxonomists for standard genome sequencing and annotation.</title>
        <authorList>
            <consortium name="The Broad Institute Genomics Platform"/>
            <consortium name="The Broad Institute Genome Sequencing Center for Infectious Disease"/>
            <person name="Wu L."/>
            <person name="Ma J."/>
        </authorList>
    </citation>
    <scope>NUCLEOTIDE SEQUENCE [LARGE SCALE GENOMIC DNA]</scope>
    <source>
        <strain evidence="2">CGMCC 4.7330</strain>
    </source>
</reference>
<gene>
    <name evidence="1" type="ORF">ACFO0B_08490</name>
</gene>
<protein>
    <submittedName>
        <fullName evidence="1">Uncharacterized protein</fullName>
    </submittedName>
</protein>
<dbReference type="RefSeq" id="WP_378611771.1">
    <property type="nucleotide sequence ID" value="NZ_JBHSAX010000007.1"/>
</dbReference>
<dbReference type="Proteomes" id="UP001595696">
    <property type="component" value="Unassembled WGS sequence"/>
</dbReference>
<name>A0ABV8DQA5_9NOCA</name>
<dbReference type="Gene3D" id="3.40.830.10">
    <property type="entry name" value="LigB-like"/>
    <property type="match status" value="1"/>
</dbReference>
<proteinExistence type="predicted"/>
<accession>A0ABV8DQA5</accession>